<gene>
    <name evidence="2" type="ORF">KSP39_PZI015425</name>
</gene>
<proteinExistence type="predicted"/>
<keyword evidence="1" id="KW-1133">Transmembrane helix</keyword>
<comment type="caution">
    <text evidence="2">The sequence shown here is derived from an EMBL/GenBank/DDBJ whole genome shotgun (WGS) entry which is preliminary data.</text>
</comment>
<reference evidence="2 3" key="1">
    <citation type="journal article" date="2022" name="Nat. Plants">
        <title>Genomes of leafy and leafless Platanthera orchids illuminate the evolution of mycoheterotrophy.</title>
        <authorList>
            <person name="Li M.H."/>
            <person name="Liu K.W."/>
            <person name="Li Z."/>
            <person name="Lu H.C."/>
            <person name="Ye Q.L."/>
            <person name="Zhang D."/>
            <person name="Wang J.Y."/>
            <person name="Li Y.F."/>
            <person name="Zhong Z.M."/>
            <person name="Liu X."/>
            <person name="Yu X."/>
            <person name="Liu D.K."/>
            <person name="Tu X.D."/>
            <person name="Liu B."/>
            <person name="Hao Y."/>
            <person name="Liao X.Y."/>
            <person name="Jiang Y.T."/>
            <person name="Sun W.H."/>
            <person name="Chen J."/>
            <person name="Chen Y.Q."/>
            <person name="Ai Y."/>
            <person name="Zhai J.W."/>
            <person name="Wu S.S."/>
            <person name="Zhou Z."/>
            <person name="Hsiao Y.Y."/>
            <person name="Wu W.L."/>
            <person name="Chen Y.Y."/>
            <person name="Lin Y.F."/>
            <person name="Hsu J.L."/>
            <person name="Li C.Y."/>
            <person name="Wang Z.W."/>
            <person name="Zhao X."/>
            <person name="Zhong W.Y."/>
            <person name="Ma X.K."/>
            <person name="Ma L."/>
            <person name="Huang J."/>
            <person name="Chen G.Z."/>
            <person name="Huang M.Z."/>
            <person name="Huang L."/>
            <person name="Peng D.H."/>
            <person name="Luo Y.B."/>
            <person name="Zou S.Q."/>
            <person name="Chen S.P."/>
            <person name="Lan S."/>
            <person name="Tsai W.C."/>
            <person name="Van de Peer Y."/>
            <person name="Liu Z.J."/>
        </authorList>
    </citation>
    <scope>NUCLEOTIDE SEQUENCE [LARGE SCALE GENOMIC DNA]</scope>
    <source>
        <strain evidence="2">Lor287</strain>
    </source>
</reference>
<evidence type="ECO:0000313" key="2">
    <source>
        <dbReference type="EMBL" id="KAK8933989.1"/>
    </source>
</evidence>
<protein>
    <submittedName>
        <fullName evidence="2">Uncharacterized protein</fullName>
    </submittedName>
</protein>
<organism evidence="2 3">
    <name type="scientific">Platanthera zijinensis</name>
    <dbReference type="NCBI Taxonomy" id="2320716"/>
    <lineage>
        <taxon>Eukaryota</taxon>
        <taxon>Viridiplantae</taxon>
        <taxon>Streptophyta</taxon>
        <taxon>Embryophyta</taxon>
        <taxon>Tracheophyta</taxon>
        <taxon>Spermatophyta</taxon>
        <taxon>Magnoliopsida</taxon>
        <taxon>Liliopsida</taxon>
        <taxon>Asparagales</taxon>
        <taxon>Orchidaceae</taxon>
        <taxon>Orchidoideae</taxon>
        <taxon>Orchideae</taxon>
        <taxon>Orchidinae</taxon>
        <taxon>Platanthera</taxon>
    </lineage>
</organism>
<keyword evidence="3" id="KW-1185">Reference proteome</keyword>
<dbReference type="AlphaFoldDB" id="A0AAP0B9I4"/>
<keyword evidence="1" id="KW-0472">Membrane</keyword>
<dbReference type="EMBL" id="JBBWWQ010000013">
    <property type="protein sequence ID" value="KAK8933989.1"/>
    <property type="molecule type" value="Genomic_DNA"/>
</dbReference>
<evidence type="ECO:0000256" key="1">
    <source>
        <dbReference type="SAM" id="Phobius"/>
    </source>
</evidence>
<evidence type="ECO:0000313" key="3">
    <source>
        <dbReference type="Proteomes" id="UP001418222"/>
    </source>
</evidence>
<dbReference type="Proteomes" id="UP001418222">
    <property type="component" value="Unassembled WGS sequence"/>
</dbReference>
<accession>A0AAP0B9I4</accession>
<keyword evidence="1" id="KW-0812">Transmembrane</keyword>
<feature type="transmembrane region" description="Helical" evidence="1">
    <location>
        <begin position="12"/>
        <end position="31"/>
    </location>
</feature>
<name>A0AAP0B9I4_9ASPA</name>
<sequence length="160" mass="17689">MWPLLGSESGKGKSLAAAVPCAAALLLVLLCRRYYRLEAVPPAWCSVLAFIGARSKRKISAAALCIGAVWDQKKKRKRKIPALEGNKNMFLLIGNRKGFAPLLLNMWRNHLCSPVSCCRSGKKNRSSTLSLEQESSSASPVDGFDHGMYIHRCWSSHMNQ</sequence>